<feature type="region of interest" description="Disordered" evidence="1">
    <location>
        <begin position="28"/>
        <end position="48"/>
    </location>
</feature>
<keyword evidence="3" id="KW-1185">Reference proteome</keyword>
<name>A0A1R3L0Y4_9ROSI</name>
<reference evidence="3" key="1">
    <citation type="submission" date="2013-09" db="EMBL/GenBank/DDBJ databases">
        <title>Corchorus olitorius genome sequencing.</title>
        <authorList>
            <person name="Alam M."/>
            <person name="Haque M.S."/>
            <person name="Islam M.S."/>
            <person name="Emdad E.M."/>
            <person name="Islam M.M."/>
            <person name="Ahmed B."/>
            <person name="Halim A."/>
            <person name="Hossen Q.M.M."/>
            <person name="Hossain M.Z."/>
            <person name="Ahmed R."/>
            <person name="Khan M.M."/>
            <person name="Islam R."/>
            <person name="Rashid M.M."/>
            <person name="Khan S.A."/>
            <person name="Rahman M.S."/>
            <person name="Alam M."/>
            <person name="Yahiya A.S."/>
            <person name="Khan M.S."/>
            <person name="Azam M.S."/>
            <person name="Haque T."/>
            <person name="Lashkar M.Z.H."/>
            <person name="Akhand A.I."/>
            <person name="Morshed G."/>
            <person name="Roy S."/>
            <person name="Uddin K.S."/>
            <person name="Rabeya T."/>
            <person name="Hossain A.S."/>
            <person name="Chowdhury A."/>
            <person name="Snigdha A.R."/>
            <person name="Mortoza M.S."/>
            <person name="Matin S.A."/>
            <person name="Hoque S.M.E."/>
            <person name="Islam M.K."/>
            <person name="Roy D.K."/>
            <person name="Haider R."/>
            <person name="Moosa M.M."/>
            <person name="Elias S.M."/>
            <person name="Hasan A.M."/>
            <person name="Jahan S."/>
            <person name="Shafiuddin M."/>
            <person name="Mahmood N."/>
            <person name="Shommy N.S."/>
        </authorList>
    </citation>
    <scope>NUCLEOTIDE SEQUENCE [LARGE SCALE GENOMIC DNA]</scope>
    <source>
        <strain evidence="3">cv. O-4</strain>
    </source>
</reference>
<gene>
    <name evidence="2" type="ORF">COLO4_02446</name>
</gene>
<organism evidence="2 3">
    <name type="scientific">Corchorus olitorius</name>
    <dbReference type="NCBI Taxonomy" id="93759"/>
    <lineage>
        <taxon>Eukaryota</taxon>
        <taxon>Viridiplantae</taxon>
        <taxon>Streptophyta</taxon>
        <taxon>Embryophyta</taxon>
        <taxon>Tracheophyta</taxon>
        <taxon>Spermatophyta</taxon>
        <taxon>Magnoliopsida</taxon>
        <taxon>eudicotyledons</taxon>
        <taxon>Gunneridae</taxon>
        <taxon>Pentapetalae</taxon>
        <taxon>rosids</taxon>
        <taxon>malvids</taxon>
        <taxon>Malvales</taxon>
        <taxon>Malvaceae</taxon>
        <taxon>Grewioideae</taxon>
        <taxon>Apeibeae</taxon>
        <taxon>Corchorus</taxon>
    </lineage>
</organism>
<dbReference type="AlphaFoldDB" id="A0A1R3L0Y4"/>
<dbReference type="EMBL" id="AWUE01005407">
    <property type="protein sequence ID" value="OMP13005.1"/>
    <property type="molecule type" value="Genomic_DNA"/>
</dbReference>
<proteinExistence type="predicted"/>
<sequence length="177" mass="19350">MASGMQPEWPDARRRFSVLSALARSLKGPTTTRFQPPPEVRRLSKPSNARAARTDSACSVPLNEPHCTIQRCDAAFSAGFVFAVSCVLGWAAAGAYLPAFVPATDVAHPSTGYVTGLRHPRLVRWALERNHKPPAKVTNTATASTIISLEVPEPLFVFLPRLGLFLRRVPVERPRPT</sequence>
<accession>A0A1R3L0Y4</accession>
<evidence type="ECO:0000313" key="2">
    <source>
        <dbReference type="EMBL" id="OMP13005.1"/>
    </source>
</evidence>
<evidence type="ECO:0000256" key="1">
    <source>
        <dbReference type="SAM" id="MobiDB-lite"/>
    </source>
</evidence>
<evidence type="ECO:0000313" key="3">
    <source>
        <dbReference type="Proteomes" id="UP000187203"/>
    </source>
</evidence>
<comment type="caution">
    <text evidence="2">The sequence shown here is derived from an EMBL/GenBank/DDBJ whole genome shotgun (WGS) entry which is preliminary data.</text>
</comment>
<protein>
    <submittedName>
        <fullName evidence="2">Uncharacterized protein</fullName>
    </submittedName>
</protein>
<dbReference type="Proteomes" id="UP000187203">
    <property type="component" value="Unassembled WGS sequence"/>
</dbReference>